<comment type="caution">
    <text evidence="2">The sequence shown here is derived from an EMBL/GenBank/DDBJ whole genome shotgun (WGS) entry which is preliminary data.</text>
</comment>
<keyword evidence="1" id="KW-0472">Membrane</keyword>
<evidence type="ECO:0000313" key="2">
    <source>
        <dbReference type="EMBL" id="MBS3850059.1"/>
    </source>
</evidence>
<organism evidence="2 3">
    <name type="scientific">Devosia litorisediminis</name>
    <dbReference type="NCBI Taxonomy" id="2829817"/>
    <lineage>
        <taxon>Bacteria</taxon>
        <taxon>Pseudomonadati</taxon>
        <taxon>Pseudomonadota</taxon>
        <taxon>Alphaproteobacteria</taxon>
        <taxon>Hyphomicrobiales</taxon>
        <taxon>Devosiaceae</taxon>
        <taxon>Devosia</taxon>
    </lineage>
</organism>
<sequence length="63" mass="6234">MLKASITAFIDDESGATAMEYALLAALIGIAIVGTFATLGNGLQGLFNNGAANSISSGANSLN</sequence>
<name>A0A942IET9_9HYPH</name>
<evidence type="ECO:0000256" key="1">
    <source>
        <dbReference type="SAM" id="Phobius"/>
    </source>
</evidence>
<reference evidence="2" key="1">
    <citation type="submission" date="2021-04" db="EMBL/GenBank/DDBJ databases">
        <title>Devosia litorisediminis sp. nov., isolated from a sand dune.</title>
        <authorList>
            <person name="Park S."/>
            <person name="Yoon J.-H."/>
        </authorList>
    </citation>
    <scope>NUCLEOTIDE SEQUENCE</scope>
    <source>
        <strain evidence="2">BSSL-BM10</strain>
    </source>
</reference>
<dbReference type="Proteomes" id="UP000678281">
    <property type="component" value="Unassembled WGS sequence"/>
</dbReference>
<feature type="transmembrane region" description="Helical" evidence="1">
    <location>
        <begin position="21"/>
        <end position="39"/>
    </location>
</feature>
<keyword evidence="1" id="KW-0812">Transmembrane</keyword>
<gene>
    <name evidence="2" type="ORF">KD146_15265</name>
</gene>
<protein>
    <submittedName>
        <fullName evidence="2">Flp family type IVb pilin</fullName>
    </submittedName>
</protein>
<evidence type="ECO:0000313" key="3">
    <source>
        <dbReference type="Proteomes" id="UP000678281"/>
    </source>
</evidence>
<dbReference type="InterPro" id="IPR007047">
    <property type="entry name" value="Flp_Fap"/>
</dbReference>
<accession>A0A942IET9</accession>
<dbReference type="EMBL" id="JAGXTP010000003">
    <property type="protein sequence ID" value="MBS3850059.1"/>
    <property type="molecule type" value="Genomic_DNA"/>
</dbReference>
<dbReference type="AlphaFoldDB" id="A0A942IET9"/>
<keyword evidence="3" id="KW-1185">Reference proteome</keyword>
<keyword evidence="1" id="KW-1133">Transmembrane helix</keyword>
<dbReference type="Pfam" id="PF04964">
    <property type="entry name" value="Flp_Fap"/>
    <property type="match status" value="1"/>
</dbReference>
<proteinExistence type="predicted"/>
<dbReference type="RefSeq" id="WP_212659701.1">
    <property type="nucleotide sequence ID" value="NZ_JAGXTP010000003.1"/>
</dbReference>